<dbReference type="Proteomes" id="UP000020766">
    <property type="component" value="Unassembled WGS sequence"/>
</dbReference>
<evidence type="ECO:0000256" key="8">
    <source>
        <dbReference type="PROSITE-ProRule" id="PRU00284"/>
    </source>
</evidence>
<gene>
    <name evidence="13" type="ORF">AX13_00290</name>
</gene>
<feature type="coiled-coil region" evidence="9">
    <location>
        <begin position="340"/>
        <end position="367"/>
    </location>
</feature>
<dbReference type="InterPro" id="IPR051310">
    <property type="entry name" value="MCP_chemotaxis"/>
</dbReference>
<evidence type="ECO:0000313" key="14">
    <source>
        <dbReference type="Proteomes" id="UP000020766"/>
    </source>
</evidence>
<keyword evidence="9" id="KW-0175">Coiled coil</keyword>
<reference evidence="13 14" key="1">
    <citation type="submission" date="2014-01" db="EMBL/GenBank/DDBJ databases">
        <title>Interspecies Systems Biology Uncovers Metabolites Affecting C. elegans Gene Expression and Life History Traits.</title>
        <authorList>
            <person name="Watson E."/>
            <person name="Macneil L.T."/>
            <person name="Ritter A.D."/>
            <person name="Yilmaz L.S."/>
            <person name="Rosebrock A.P."/>
            <person name="Caudy A.A."/>
            <person name="Walhout A.J."/>
        </authorList>
    </citation>
    <scope>NUCLEOTIDE SEQUENCE [LARGE SCALE GENOMIC DNA]</scope>
    <source>
        <strain evidence="13 14">DA1877</strain>
    </source>
</reference>
<keyword evidence="4 10" id="KW-0812">Transmembrane</keyword>
<evidence type="ECO:0000256" key="10">
    <source>
        <dbReference type="SAM" id="Phobius"/>
    </source>
</evidence>
<accession>A0A014MJ80</accession>
<feature type="transmembrane region" description="Helical" evidence="10">
    <location>
        <begin position="46"/>
        <end position="64"/>
    </location>
</feature>
<evidence type="ECO:0000256" key="3">
    <source>
        <dbReference type="ARBA" id="ARBA00022481"/>
    </source>
</evidence>
<dbReference type="GO" id="GO:0006935">
    <property type="term" value="P:chemotaxis"/>
    <property type="evidence" value="ECO:0007669"/>
    <property type="project" value="InterPro"/>
</dbReference>
<evidence type="ECO:0000256" key="7">
    <source>
        <dbReference type="ARBA" id="ARBA00029447"/>
    </source>
</evidence>
<dbReference type="GO" id="GO:0007165">
    <property type="term" value="P:signal transduction"/>
    <property type="evidence" value="ECO:0007669"/>
    <property type="project" value="UniProtKB-KW"/>
</dbReference>
<keyword evidence="5 10" id="KW-1133">Transmembrane helix</keyword>
<keyword evidence="6 10" id="KW-0472">Membrane</keyword>
<dbReference type="PANTHER" id="PTHR43531:SF14">
    <property type="entry name" value="METHYL-ACCEPTING CHEMOTAXIS PROTEIN I-RELATED"/>
    <property type="match status" value="1"/>
</dbReference>
<dbReference type="InterPro" id="IPR004090">
    <property type="entry name" value="Chemotax_Me-accpt_rcpt"/>
</dbReference>
<dbReference type="Pfam" id="PF00015">
    <property type="entry name" value="MCPsignal"/>
    <property type="match status" value="1"/>
</dbReference>
<sequence>MHKPMRWLLRHCKLGGKLALIGVSGGFAMLAAWLAAGQGWAPGLQVGLPVAAGLWFLYVLYSVYSSLAHEVARLLTAMEHAAQGNLAHRITAHGADELAQMARLLDSMVVALSSMVAEIRSNAALVTQAGHTLTQDNQALAARTELQASNVAQTVVSVEQVTAVVQNNAETAVAADRCTAQVRQAVEQGSGVMEQAVHSVEAIERSAGRMSEIIAVIDGIAFQTNILALNAAVEAARAGEQGRGFAVVASEVRSLAQRSAEASKEIRLLIEDSVRQVASSTQLIRQAGQGMHQVAQGVRSVAGHVEAISESGNSQGTGLQQINQAVHQIDQVTQENALMVRHVVQEAQALEQRAATLSEAVERFRLQQGTAVEAVALVERAVALRRMGMAQQQYWQALTDPQQPFHDRDMYVFVLDAGGQYLAFGGNPGKRGTRVQDVKGVDGDALLRAIIAQAEQGPGWVEYDFTNPVSGKVQAKMSYVCKQDGVYLGCGVYKSFAG</sequence>
<evidence type="ECO:0000256" key="6">
    <source>
        <dbReference type="ARBA" id="ARBA00023136"/>
    </source>
</evidence>
<evidence type="ECO:0000256" key="1">
    <source>
        <dbReference type="ARBA" id="ARBA00004651"/>
    </source>
</evidence>
<feature type="domain" description="HAMP" evidence="12">
    <location>
        <begin position="65"/>
        <end position="117"/>
    </location>
</feature>
<organism evidence="13 14">
    <name type="scientific">Comamonas aquatica DA1877</name>
    <dbReference type="NCBI Taxonomy" id="1457173"/>
    <lineage>
        <taxon>Bacteria</taxon>
        <taxon>Pseudomonadati</taxon>
        <taxon>Pseudomonadota</taxon>
        <taxon>Betaproteobacteria</taxon>
        <taxon>Burkholderiales</taxon>
        <taxon>Comamonadaceae</taxon>
        <taxon>Comamonas</taxon>
    </lineage>
</organism>
<dbReference type="GO" id="GO:0004888">
    <property type="term" value="F:transmembrane signaling receptor activity"/>
    <property type="evidence" value="ECO:0007669"/>
    <property type="project" value="InterPro"/>
</dbReference>
<evidence type="ECO:0000259" key="11">
    <source>
        <dbReference type="PROSITE" id="PS50111"/>
    </source>
</evidence>
<evidence type="ECO:0000256" key="9">
    <source>
        <dbReference type="SAM" id="Coils"/>
    </source>
</evidence>
<dbReference type="InterPro" id="IPR004089">
    <property type="entry name" value="MCPsignal_dom"/>
</dbReference>
<dbReference type="AlphaFoldDB" id="A0A014MJ80"/>
<evidence type="ECO:0000256" key="2">
    <source>
        <dbReference type="ARBA" id="ARBA00022475"/>
    </source>
</evidence>
<dbReference type="PANTHER" id="PTHR43531">
    <property type="entry name" value="PROTEIN ICFG"/>
    <property type="match status" value="1"/>
</dbReference>
<dbReference type="SMART" id="SM00304">
    <property type="entry name" value="HAMP"/>
    <property type="match status" value="1"/>
</dbReference>
<dbReference type="PATRIC" id="fig|1457173.3.peg.54"/>
<keyword evidence="8" id="KW-0807">Transducer</keyword>
<dbReference type="Pfam" id="PF00672">
    <property type="entry name" value="HAMP"/>
    <property type="match status" value="1"/>
</dbReference>
<protein>
    <submittedName>
        <fullName evidence="13">Methyl-accepting chemotaxis protein</fullName>
    </submittedName>
</protein>
<dbReference type="Gene3D" id="1.10.287.950">
    <property type="entry name" value="Methyl-accepting chemotaxis protein"/>
    <property type="match status" value="1"/>
</dbReference>
<dbReference type="SMART" id="SM00283">
    <property type="entry name" value="MA"/>
    <property type="match status" value="1"/>
</dbReference>
<keyword evidence="2" id="KW-1003">Cell membrane</keyword>
<dbReference type="CDD" id="cd11386">
    <property type="entry name" value="MCP_signal"/>
    <property type="match status" value="1"/>
</dbReference>
<dbReference type="PROSITE" id="PS50885">
    <property type="entry name" value="HAMP"/>
    <property type="match status" value="1"/>
</dbReference>
<dbReference type="CDD" id="cd06225">
    <property type="entry name" value="HAMP"/>
    <property type="match status" value="1"/>
</dbReference>
<dbReference type="InterPro" id="IPR003660">
    <property type="entry name" value="HAMP_dom"/>
</dbReference>
<dbReference type="RefSeq" id="WP_043377763.1">
    <property type="nucleotide sequence ID" value="NZ_JBOK01000001.1"/>
</dbReference>
<keyword evidence="3" id="KW-0488">Methylation</keyword>
<dbReference type="STRING" id="225991.MA05_10240"/>
<dbReference type="PROSITE" id="PS50111">
    <property type="entry name" value="CHEMOTAXIS_TRANSDUC_2"/>
    <property type="match status" value="1"/>
</dbReference>
<evidence type="ECO:0000259" key="12">
    <source>
        <dbReference type="PROSITE" id="PS50885"/>
    </source>
</evidence>
<comment type="subcellular location">
    <subcellularLocation>
        <location evidence="1">Cell membrane</location>
        <topology evidence="1">Multi-pass membrane protein</topology>
    </subcellularLocation>
</comment>
<proteinExistence type="inferred from homology"/>
<dbReference type="Pfam" id="PF17200">
    <property type="entry name" value="sCache_2"/>
    <property type="match status" value="1"/>
</dbReference>
<dbReference type="EMBL" id="JBOK01000001">
    <property type="protein sequence ID" value="EXU81731.1"/>
    <property type="molecule type" value="Genomic_DNA"/>
</dbReference>
<evidence type="ECO:0000256" key="4">
    <source>
        <dbReference type="ARBA" id="ARBA00022692"/>
    </source>
</evidence>
<dbReference type="PRINTS" id="PR00260">
    <property type="entry name" value="CHEMTRNSDUCR"/>
</dbReference>
<dbReference type="InterPro" id="IPR033480">
    <property type="entry name" value="sCache_2"/>
</dbReference>
<dbReference type="SUPFAM" id="SSF58104">
    <property type="entry name" value="Methyl-accepting chemotaxis protein (MCP) signaling domain"/>
    <property type="match status" value="1"/>
</dbReference>
<evidence type="ECO:0000256" key="5">
    <source>
        <dbReference type="ARBA" id="ARBA00022989"/>
    </source>
</evidence>
<keyword evidence="14" id="KW-1185">Reference proteome</keyword>
<feature type="domain" description="Methyl-accepting transducer" evidence="11">
    <location>
        <begin position="122"/>
        <end position="351"/>
    </location>
</feature>
<comment type="caution">
    <text evidence="13">The sequence shown here is derived from an EMBL/GenBank/DDBJ whole genome shotgun (WGS) entry which is preliminary data.</text>
</comment>
<dbReference type="FunFam" id="1.10.287.950:FF:000001">
    <property type="entry name" value="Methyl-accepting chemotaxis sensory transducer"/>
    <property type="match status" value="1"/>
</dbReference>
<feature type="transmembrane region" description="Helical" evidence="10">
    <location>
        <begin position="20"/>
        <end position="40"/>
    </location>
</feature>
<dbReference type="GO" id="GO:0005886">
    <property type="term" value="C:plasma membrane"/>
    <property type="evidence" value="ECO:0007669"/>
    <property type="project" value="UniProtKB-SubCell"/>
</dbReference>
<name>A0A014MJ80_9BURK</name>
<evidence type="ECO:0000313" key="13">
    <source>
        <dbReference type="EMBL" id="EXU81731.1"/>
    </source>
</evidence>
<comment type="similarity">
    <text evidence="7">Belongs to the methyl-accepting chemotaxis (MCP) protein family.</text>
</comment>